<dbReference type="CDD" id="cd02440">
    <property type="entry name" value="AdoMet_MTases"/>
    <property type="match status" value="1"/>
</dbReference>
<feature type="region of interest" description="Disordered" evidence="16">
    <location>
        <begin position="1142"/>
        <end position="1163"/>
    </location>
</feature>
<dbReference type="InterPro" id="IPR024095">
    <property type="entry name" value="Vesicle_P115"/>
</dbReference>
<comment type="caution">
    <text evidence="22">The sequence shown here is derived from an EMBL/GenBank/DDBJ whole genome shotgun (WGS) entry which is preliminary data.</text>
</comment>
<feature type="domain" description="Methyltransferase" evidence="19">
    <location>
        <begin position="1288"/>
        <end position="1385"/>
    </location>
</feature>
<evidence type="ECO:0000256" key="9">
    <source>
        <dbReference type="ARBA" id="ARBA00022771"/>
    </source>
</evidence>
<dbReference type="EMBL" id="SKBQ01000023">
    <property type="protein sequence ID" value="TPX15222.1"/>
    <property type="molecule type" value="Genomic_DNA"/>
</dbReference>
<dbReference type="Pfam" id="PF04869">
    <property type="entry name" value="Uso1_p115_head"/>
    <property type="match status" value="1"/>
</dbReference>
<evidence type="ECO:0000256" key="10">
    <source>
        <dbReference type="ARBA" id="ARBA00022833"/>
    </source>
</evidence>
<dbReference type="GeneID" id="41972227"/>
<evidence type="ECO:0000259" key="18">
    <source>
        <dbReference type="Pfam" id="PF04871"/>
    </source>
</evidence>
<feature type="region of interest" description="Disordered" evidence="16">
    <location>
        <begin position="942"/>
        <end position="976"/>
    </location>
</feature>
<accession>A0A507AZ07</accession>
<dbReference type="InterPro" id="IPR006955">
    <property type="entry name" value="Uso1_p115_C"/>
</dbReference>
<dbReference type="PANTHER" id="PTHR10013:SF0">
    <property type="entry name" value="GENERAL VESICULAR TRANSPORT FACTOR P115"/>
    <property type="match status" value="1"/>
</dbReference>
<keyword evidence="12" id="KW-0175">Coiled coil</keyword>
<comment type="catalytic activity">
    <reaction evidence="13">
        <text>L-arginyl-[protein] + 2 S-adenosyl-L-methionine = N(omega),N(omega)-dimethyl-L-arginyl-[protein] + 2 S-adenosyl-L-homocysteine + 2 H(+)</text>
        <dbReference type="Rhea" id="RHEA:48096"/>
        <dbReference type="Rhea" id="RHEA-COMP:10532"/>
        <dbReference type="Rhea" id="RHEA-COMP:11991"/>
        <dbReference type="ChEBI" id="CHEBI:15378"/>
        <dbReference type="ChEBI" id="CHEBI:29965"/>
        <dbReference type="ChEBI" id="CHEBI:57856"/>
        <dbReference type="ChEBI" id="CHEBI:59789"/>
        <dbReference type="ChEBI" id="CHEBI:61897"/>
        <dbReference type="EC" id="2.1.1.319"/>
    </reaction>
    <physiologicalReaction direction="left-to-right" evidence="13">
        <dbReference type="Rhea" id="RHEA:48097"/>
    </physiologicalReaction>
</comment>
<dbReference type="EC" id="2.1.1.319" evidence="3"/>
<evidence type="ECO:0000259" key="19">
    <source>
        <dbReference type="Pfam" id="PF13649"/>
    </source>
</evidence>
<dbReference type="InterPro" id="IPR029063">
    <property type="entry name" value="SAM-dependent_MTases_sf"/>
</dbReference>
<evidence type="ECO:0000256" key="6">
    <source>
        <dbReference type="ARBA" id="ARBA00022679"/>
    </source>
</evidence>
<dbReference type="GO" id="GO:0048280">
    <property type="term" value="P:vesicle fusion with Golgi apparatus"/>
    <property type="evidence" value="ECO:0007669"/>
    <property type="project" value="InterPro"/>
</dbReference>
<dbReference type="OrthoDB" id="198977at2759"/>
<evidence type="ECO:0000313" key="22">
    <source>
        <dbReference type="EMBL" id="TPX15222.1"/>
    </source>
</evidence>
<dbReference type="Pfam" id="PF04871">
    <property type="entry name" value="Uso1_p115_C"/>
    <property type="match status" value="1"/>
</dbReference>
<name>A0A507AZ07_9PEZI</name>
<dbReference type="InterPro" id="IPR011989">
    <property type="entry name" value="ARM-like"/>
</dbReference>
<keyword evidence="23" id="KW-1185">Reference proteome</keyword>
<dbReference type="SUPFAM" id="SSF48371">
    <property type="entry name" value="ARM repeat"/>
    <property type="match status" value="1"/>
</dbReference>
<dbReference type="PROSITE" id="PS51678">
    <property type="entry name" value="SAM_MT_PRMT"/>
    <property type="match status" value="1"/>
</dbReference>
<dbReference type="FunFam" id="3.40.50.150:FF:000003">
    <property type="entry name" value="Blast:Protein arginine N-methyltransferase 1"/>
    <property type="match status" value="1"/>
</dbReference>
<organism evidence="22 23">
    <name type="scientific">Thyridium curvatum</name>
    <dbReference type="NCBI Taxonomy" id="1093900"/>
    <lineage>
        <taxon>Eukaryota</taxon>
        <taxon>Fungi</taxon>
        <taxon>Dikarya</taxon>
        <taxon>Ascomycota</taxon>
        <taxon>Pezizomycotina</taxon>
        <taxon>Sordariomycetes</taxon>
        <taxon>Sordariomycetidae</taxon>
        <taxon>Thyridiales</taxon>
        <taxon>Thyridiaceae</taxon>
        <taxon>Thyridium</taxon>
    </lineage>
</organism>
<evidence type="ECO:0000259" key="21">
    <source>
        <dbReference type="Pfam" id="PF22528"/>
    </source>
</evidence>
<evidence type="ECO:0000256" key="11">
    <source>
        <dbReference type="ARBA" id="ARBA00023034"/>
    </source>
</evidence>
<feature type="region of interest" description="Disordered" evidence="16">
    <location>
        <begin position="854"/>
        <end position="879"/>
    </location>
</feature>
<dbReference type="FunFam" id="1.25.10.10:FF:000296">
    <property type="entry name" value="Related to transport protein USO1"/>
    <property type="match status" value="1"/>
</dbReference>
<feature type="domain" description="Protein arginine N-methyltransferase" evidence="21">
    <location>
        <begin position="1391"/>
        <end position="1572"/>
    </location>
</feature>
<keyword evidence="10" id="KW-0862">Zinc</keyword>
<reference evidence="22 23" key="1">
    <citation type="submission" date="2019-06" db="EMBL/GenBank/DDBJ databases">
        <title>Draft genome sequence of the filamentous fungus Phialemoniopsis curvata isolated from diesel fuel.</title>
        <authorList>
            <person name="Varaljay V.A."/>
            <person name="Lyon W.J."/>
            <person name="Crouch A.L."/>
            <person name="Drake C.E."/>
            <person name="Hollomon J.M."/>
            <person name="Nadeau L.J."/>
            <person name="Nunn H.S."/>
            <person name="Stevenson B.S."/>
            <person name="Bojanowski C.L."/>
            <person name="Crookes-Goodson W.J."/>
        </authorList>
    </citation>
    <scope>NUCLEOTIDE SEQUENCE [LARGE SCALE GENOMIC DNA]</scope>
    <source>
        <strain evidence="22 23">D216</strain>
    </source>
</reference>
<keyword evidence="6 15" id="KW-0808">Transferase</keyword>
<evidence type="ECO:0000256" key="1">
    <source>
        <dbReference type="ARBA" id="ARBA00004514"/>
    </source>
</evidence>
<dbReference type="SUPFAM" id="SSF53335">
    <property type="entry name" value="S-adenosyl-L-methionine-dependent methyltransferases"/>
    <property type="match status" value="1"/>
</dbReference>
<keyword evidence="7 15" id="KW-0949">S-adenosyl-L-methionine</keyword>
<dbReference type="InterPro" id="IPR049482">
    <property type="entry name" value="ANM3-like_C2H2_Zf"/>
</dbReference>
<dbReference type="STRING" id="1093900.A0A507AZ07"/>
<dbReference type="Pfam" id="PF13649">
    <property type="entry name" value="Methyltransf_25"/>
    <property type="match status" value="1"/>
</dbReference>
<dbReference type="GO" id="GO:0005795">
    <property type="term" value="C:Golgi stack"/>
    <property type="evidence" value="ECO:0007669"/>
    <property type="project" value="TreeGrafter"/>
</dbReference>
<dbReference type="FunCoup" id="A0A507AZ07">
    <property type="interactions" value="238"/>
</dbReference>
<dbReference type="Gene3D" id="2.70.160.11">
    <property type="entry name" value="Hnrnp arginine n-methyltransferase1"/>
    <property type="match status" value="1"/>
</dbReference>
<gene>
    <name evidence="22" type="ORF">E0L32_004780</name>
</gene>
<dbReference type="RefSeq" id="XP_030996933.1">
    <property type="nucleotide sequence ID" value="XM_031139228.1"/>
</dbReference>
<evidence type="ECO:0000313" key="23">
    <source>
        <dbReference type="Proteomes" id="UP000319257"/>
    </source>
</evidence>
<dbReference type="SUPFAM" id="SSF57667">
    <property type="entry name" value="beta-beta-alpha zinc fingers"/>
    <property type="match status" value="1"/>
</dbReference>
<keyword evidence="9" id="KW-0863">Zinc-finger</keyword>
<feature type="domain" description="Vesicle tethering protein Uso1/P115-like head" evidence="17">
    <location>
        <begin position="339"/>
        <end position="654"/>
    </location>
</feature>
<dbReference type="GO" id="GO:0032259">
    <property type="term" value="P:methylation"/>
    <property type="evidence" value="ECO:0007669"/>
    <property type="project" value="UniProtKB-KW"/>
</dbReference>
<dbReference type="InterPro" id="IPR055135">
    <property type="entry name" value="PRMT_dom"/>
</dbReference>
<evidence type="ECO:0000256" key="12">
    <source>
        <dbReference type="ARBA" id="ARBA00023054"/>
    </source>
</evidence>
<dbReference type="InterPro" id="IPR025799">
    <property type="entry name" value="Arg_MeTrfase"/>
</dbReference>
<dbReference type="Gene3D" id="1.25.10.10">
    <property type="entry name" value="Leucine-rich Repeat Variant"/>
    <property type="match status" value="1"/>
</dbReference>
<dbReference type="PANTHER" id="PTHR10013">
    <property type="entry name" value="GENERAL VESICULAR TRANSPORT FACTOR P115"/>
    <property type="match status" value="1"/>
</dbReference>
<feature type="domain" description="Protein arginine N-methyltransferase 3-like C2H2 zinc finger" evidence="20">
    <location>
        <begin position="1079"/>
        <end position="1123"/>
    </location>
</feature>
<dbReference type="GO" id="GO:0012507">
    <property type="term" value="C:ER to Golgi transport vesicle membrane"/>
    <property type="evidence" value="ECO:0007669"/>
    <property type="project" value="TreeGrafter"/>
</dbReference>
<comment type="subcellular location">
    <subcellularLocation>
        <location evidence="1">Cytoplasm</location>
        <location evidence="1">Cytosol</location>
    </subcellularLocation>
    <subcellularLocation>
        <location evidence="2">Golgi apparatus</location>
    </subcellularLocation>
</comment>
<dbReference type="Pfam" id="PF21137">
    <property type="entry name" value="ANM3_C2H2_Zf"/>
    <property type="match status" value="1"/>
</dbReference>
<dbReference type="Pfam" id="PF22528">
    <property type="entry name" value="PRMT_C"/>
    <property type="match status" value="1"/>
</dbReference>
<keyword evidence="11" id="KW-0333">Golgi apparatus</keyword>
<dbReference type="GO" id="GO:0005783">
    <property type="term" value="C:endoplasmic reticulum"/>
    <property type="evidence" value="ECO:0007669"/>
    <property type="project" value="TreeGrafter"/>
</dbReference>
<evidence type="ECO:0000259" key="20">
    <source>
        <dbReference type="Pfam" id="PF21137"/>
    </source>
</evidence>
<comment type="catalytic activity">
    <reaction evidence="14">
        <text>L-arginyl-[protein] + S-adenosyl-L-methionine = N(omega)-methyl-L-arginyl-[protein] + S-adenosyl-L-homocysteine + H(+)</text>
        <dbReference type="Rhea" id="RHEA:48100"/>
        <dbReference type="Rhea" id="RHEA-COMP:10532"/>
        <dbReference type="Rhea" id="RHEA-COMP:11990"/>
        <dbReference type="ChEBI" id="CHEBI:15378"/>
        <dbReference type="ChEBI" id="CHEBI:29965"/>
        <dbReference type="ChEBI" id="CHEBI:57856"/>
        <dbReference type="ChEBI" id="CHEBI:59789"/>
        <dbReference type="ChEBI" id="CHEBI:65280"/>
    </reaction>
    <physiologicalReaction direction="left-to-right" evidence="14">
        <dbReference type="Rhea" id="RHEA:48101"/>
    </physiologicalReaction>
</comment>
<evidence type="ECO:0000256" key="2">
    <source>
        <dbReference type="ARBA" id="ARBA00004555"/>
    </source>
</evidence>
<sequence>MFSIASAPAKQSVSETISVLSGRLTATLLEDRRAAILGLRSFAKEYPASVASGALRSLIGSLSKDGEDVDTVKVVLETLLMLLNPNEDSPEASEDIALWLADEFTQRQENITLLLDLLETNDFYSRLYSLQLLTAILDARTERTEECVFTAPLGISRLVAILDDHREAIRNEAINFLTSLTPTSPDIQKLVAFENAFERTFKIIELEGSLSQGGRVVEDCLILLANLLQLNASNQSLFRESGCISSLSKLLKSTYESSPDGEEVAVWAAAQRNRNTYALLAVLRLFLVPGALGTVQNQDAFWHHGLLYHALQLAFGHDTEIQIKAQQALTVCADIIRGNARLQESFAQLQVLTPFPGPSGSGGAAEGEKANGIPKVYVIDGLLDITLSVHLAQAFDVRMAACECLKAYFHIHAEVRLHFLRRAIEGHKSGADETANVLTTLLRPTDDSASSDPYRYWFASIIMFHLIFEDPTAKQMAMAVTEGDESNGEEVVTSIQTITAHLLSSLNKGDDHRLITGYLMLLICWLFEDFDAVNDFLGEGSNLQGLIQAVLKSTNNEVIVQGLCAALLGVVYEFSTKDSPIPRATLQPILVGKMGRDRYIDKLNRLRTFALLRDFEVLPQKSDPSADQKWPDVFFDAAFVGFFKDNYSRLVRAVDRDPGMEISVVSNGVQRGVSRELVDSLRAQLEDKERALQESQTQMASLEKQLAQEKVELRRAKEAAAGELSTAQQALEIAQQAREEELRKLRREHQAISEDLQKKLDASQQKHEEELKSTREDLQRQLEHVRRTAEMEAQRQQRRAEAEVADVRATASRLEVDVMKATKSKIQELQSMKDSYEAKLSNERAAAKKAEATLEETRAQTQATEQKRREAESALESAEEVRRGVEEQAKAAKAQVQENMSLLKKCEDEKQTIQTELDDLLMVFGDLEEKVAKYKARLKALGEEVSEGEEEEEEEEGEDGSDEEEATNDADAVVSHSQPTHFEVLDESRAISGCSLHRLPQHNICWSPTHISLPTMSKEEEAHSDSDVSSEEGWVDADGEEAEEQLAIISLLDDRVFSDAASMLSYCKDKFGLDFLAIRERLSLDFYGTIKLINFIRQRVHEGVALPKEISAEDIVDDRYLKPVLDDDALILCLDELPDPSTESVHGGLADDPNPPSEGASRDAEGLLKENTQLREELDRLAKQFQSYREAVQQTLDQRWGDDDINDSSTPASKGDTKTRGDESEYYFESYAHNGQWSHPSTSPFISRVHPDNTCADIHETMLKDTVRTDAYRDFIYNNKDIFAGKTVLDIGCGTGILSMFCAKAGAKQVIAVDRSEIIDKARENIFRNGLAESITCLKGRIEEVTLPVAQVDIIVSEWMGYCLLYEAMLPSVLWARDRYLAPDGLLVPSHATLWIAPVSDSEYVSDHVTFWRDVYGFDMEGMMEGIYKDVRVDVLPEKSVCGRPSMFRYLNLHTVTSQDLVFSSKFSSSVSADADSLDAFLVWFDIFFALSREAEIVPEDITAQEWAARGTDVVAFTTGPFKTETHWKQGLLLNQTKTPSPLKSGEVVEGEITFSVADDNARALSLRVDWSEGPRGKKTQTWALK</sequence>
<evidence type="ECO:0000256" key="13">
    <source>
        <dbReference type="ARBA" id="ARBA00047384"/>
    </source>
</evidence>
<dbReference type="GO" id="GO:0006888">
    <property type="term" value="P:endoplasmic reticulum to Golgi vesicle-mediated transport"/>
    <property type="evidence" value="ECO:0007669"/>
    <property type="project" value="TreeGrafter"/>
</dbReference>
<dbReference type="FunFam" id="2.70.160.11:FF:000016">
    <property type="entry name" value="Protein arginine methyltransferase RmtB"/>
    <property type="match status" value="1"/>
</dbReference>
<evidence type="ECO:0000256" key="15">
    <source>
        <dbReference type="PROSITE-ProRule" id="PRU01015"/>
    </source>
</evidence>
<keyword evidence="8" id="KW-0479">Metal-binding</keyword>
<evidence type="ECO:0000256" key="7">
    <source>
        <dbReference type="ARBA" id="ARBA00022691"/>
    </source>
</evidence>
<dbReference type="InParanoid" id="A0A507AZ07"/>
<dbReference type="GO" id="GO:0035242">
    <property type="term" value="F:protein-arginine omega-N asymmetric methyltransferase activity"/>
    <property type="evidence" value="ECO:0007669"/>
    <property type="project" value="UniProtKB-EC"/>
</dbReference>
<feature type="domain" description="Uso1/p115-like vesicle tethering protein C-terminal" evidence="18">
    <location>
        <begin position="834"/>
        <end position="959"/>
    </location>
</feature>
<protein>
    <recommendedName>
        <fullName evidence="3">type I protein arginine methyltransferase</fullName>
        <ecNumber evidence="3">2.1.1.319</ecNumber>
    </recommendedName>
</protein>
<keyword evidence="4" id="KW-0963">Cytoplasm</keyword>
<evidence type="ECO:0000256" key="16">
    <source>
        <dbReference type="SAM" id="MobiDB-lite"/>
    </source>
</evidence>
<dbReference type="GO" id="GO:0008270">
    <property type="term" value="F:zinc ion binding"/>
    <property type="evidence" value="ECO:0007669"/>
    <property type="project" value="UniProtKB-KW"/>
</dbReference>
<dbReference type="Gene3D" id="3.40.50.150">
    <property type="entry name" value="Vaccinia Virus protein VP39"/>
    <property type="match status" value="1"/>
</dbReference>
<dbReference type="GO" id="GO:0048211">
    <property type="term" value="P:Golgi vesicle docking"/>
    <property type="evidence" value="ECO:0007669"/>
    <property type="project" value="TreeGrafter"/>
</dbReference>
<dbReference type="InterPro" id="IPR016024">
    <property type="entry name" value="ARM-type_fold"/>
</dbReference>
<dbReference type="GO" id="GO:0000139">
    <property type="term" value="C:Golgi membrane"/>
    <property type="evidence" value="ECO:0007669"/>
    <property type="project" value="InterPro"/>
</dbReference>
<dbReference type="GO" id="GO:0005829">
    <property type="term" value="C:cytosol"/>
    <property type="evidence" value="ECO:0007669"/>
    <property type="project" value="UniProtKB-SubCell"/>
</dbReference>
<dbReference type="InterPro" id="IPR036236">
    <property type="entry name" value="Znf_C2H2_sf"/>
</dbReference>
<feature type="region of interest" description="Disordered" evidence="16">
    <location>
        <begin position="1196"/>
        <end position="1221"/>
    </location>
</feature>
<evidence type="ECO:0000256" key="8">
    <source>
        <dbReference type="ARBA" id="ARBA00022723"/>
    </source>
</evidence>
<dbReference type="Proteomes" id="UP000319257">
    <property type="component" value="Unassembled WGS sequence"/>
</dbReference>
<evidence type="ECO:0000256" key="14">
    <source>
        <dbReference type="ARBA" id="ARBA00049303"/>
    </source>
</evidence>
<proteinExistence type="predicted"/>
<dbReference type="InterPro" id="IPR041698">
    <property type="entry name" value="Methyltransf_25"/>
</dbReference>
<keyword evidence="5 15" id="KW-0489">Methyltransferase</keyword>
<feature type="compositionally biased region" description="Acidic residues" evidence="16">
    <location>
        <begin position="944"/>
        <end position="968"/>
    </location>
</feature>
<evidence type="ECO:0000259" key="17">
    <source>
        <dbReference type="Pfam" id="PF04869"/>
    </source>
</evidence>
<evidence type="ECO:0000256" key="3">
    <source>
        <dbReference type="ARBA" id="ARBA00011925"/>
    </source>
</evidence>
<evidence type="ECO:0000256" key="5">
    <source>
        <dbReference type="ARBA" id="ARBA00022603"/>
    </source>
</evidence>
<dbReference type="InterPro" id="IPR006953">
    <property type="entry name" value="Vesicle_Uso1_P115_head"/>
</dbReference>
<dbReference type="GO" id="GO:0006886">
    <property type="term" value="P:intracellular protein transport"/>
    <property type="evidence" value="ECO:0007669"/>
    <property type="project" value="InterPro"/>
</dbReference>
<evidence type="ECO:0000256" key="4">
    <source>
        <dbReference type="ARBA" id="ARBA00022490"/>
    </source>
</evidence>